<dbReference type="Proteomes" id="UP000790377">
    <property type="component" value="Unassembled WGS sequence"/>
</dbReference>
<organism evidence="1 2">
    <name type="scientific">Hygrophoropsis aurantiaca</name>
    <dbReference type="NCBI Taxonomy" id="72124"/>
    <lineage>
        <taxon>Eukaryota</taxon>
        <taxon>Fungi</taxon>
        <taxon>Dikarya</taxon>
        <taxon>Basidiomycota</taxon>
        <taxon>Agaricomycotina</taxon>
        <taxon>Agaricomycetes</taxon>
        <taxon>Agaricomycetidae</taxon>
        <taxon>Boletales</taxon>
        <taxon>Coniophorineae</taxon>
        <taxon>Hygrophoropsidaceae</taxon>
        <taxon>Hygrophoropsis</taxon>
    </lineage>
</organism>
<comment type="caution">
    <text evidence="1">The sequence shown here is derived from an EMBL/GenBank/DDBJ whole genome shotgun (WGS) entry which is preliminary data.</text>
</comment>
<sequence>MVLSWSTPERRRGNERLPIIPNELYLEIFDHITPDGGRLSPSTVKDLSNLALVCRYFCYAMLPRIFKSITFSGGSAENAHCSGTNPKLAWCRQINESKEPARSIAHYVKECRFICWLGPQQSWVHNGFFSLYAKAVSRMPNIESMAFHDSIVKEAHGHVLDRAENIKNLVFNHCTLSTDFKPRKKSVMKLKLITSRLILRSKDFAHAFATPSLRCLKTDSIEVALWVVALLDEPTLEELHLRDIDNRDIPMLHNILEKAPGITQLSIWSSASIWPQLKLTSTLLPNIKSLRLKIPDTHLLSATGTKQAILDICRTLGPHSNLQKLQIVGSGSSSRIGSDIVTWELLVELATSSLSKAFPNISYLRVCEKLLKSESKCWGWFDYYDTI</sequence>
<protein>
    <submittedName>
        <fullName evidence="1">Uncharacterized protein</fullName>
    </submittedName>
</protein>
<proteinExistence type="predicted"/>
<accession>A0ACB7ZXP4</accession>
<dbReference type="EMBL" id="MU268166">
    <property type="protein sequence ID" value="KAH7905558.1"/>
    <property type="molecule type" value="Genomic_DNA"/>
</dbReference>
<gene>
    <name evidence="1" type="ORF">BJ138DRAFT_1130422</name>
</gene>
<reference evidence="1" key="1">
    <citation type="journal article" date="2021" name="New Phytol.">
        <title>Evolutionary innovations through gain and loss of genes in the ectomycorrhizal Boletales.</title>
        <authorList>
            <person name="Wu G."/>
            <person name="Miyauchi S."/>
            <person name="Morin E."/>
            <person name="Kuo A."/>
            <person name="Drula E."/>
            <person name="Varga T."/>
            <person name="Kohler A."/>
            <person name="Feng B."/>
            <person name="Cao Y."/>
            <person name="Lipzen A."/>
            <person name="Daum C."/>
            <person name="Hundley H."/>
            <person name="Pangilinan J."/>
            <person name="Johnson J."/>
            <person name="Barry K."/>
            <person name="LaButti K."/>
            <person name="Ng V."/>
            <person name="Ahrendt S."/>
            <person name="Min B."/>
            <person name="Choi I.G."/>
            <person name="Park H."/>
            <person name="Plett J.M."/>
            <person name="Magnuson J."/>
            <person name="Spatafora J.W."/>
            <person name="Nagy L.G."/>
            <person name="Henrissat B."/>
            <person name="Grigoriev I.V."/>
            <person name="Yang Z.L."/>
            <person name="Xu J."/>
            <person name="Martin F.M."/>
        </authorList>
    </citation>
    <scope>NUCLEOTIDE SEQUENCE</scope>
    <source>
        <strain evidence="1">ATCC 28755</strain>
    </source>
</reference>
<evidence type="ECO:0000313" key="1">
    <source>
        <dbReference type="EMBL" id="KAH7905558.1"/>
    </source>
</evidence>
<name>A0ACB7ZXP4_9AGAM</name>
<keyword evidence="2" id="KW-1185">Reference proteome</keyword>
<evidence type="ECO:0000313" key="2">
    <source>
        <dbReference type="Proteomes" id="UP000790377"/>
    </source>
</evidence>